<comment type="subcellular location">
    <subcellularLocation>
        <location evidence="1">Membrane</location>
        <topology evidence="1">Multi-pass membrane protein</topology>
    </subcellularLocation>
</comment>
<accession>A0ABR1YVZ6</accession>
<dbReference type="InterPro" id="IPR020846">
    <property type="entry name" value="MFS_dom"/>
</dbReference>
<dbReference type="EMBL" id="JBBWRZ010000003">
    <property type="protein sequence ID" value="KAK8240374.1"/>
    <property type="molecule type" value="Genomic_DNA"/>
</dbReference>
<dbReference type="PANTHER" id="PTHR23502">
    <property type="entry name" value="MAJOR FACILITATOR SUPERFAMILY"/>
    <property type="match status" value="1"/>
</dbReference>
<organism evidence="8 9">
    <name type="scientific">Phyllosticta capitalensis</name>
    <dbReference type="NCBI Taxonomy" id="121624"/>
    <lineage>
        <taxon>Eukaryota</taxon>
        <taxon>Fungi</taxon>
        <taxon>Dikarya</taxon>
        <taxon>Ascomycota</taxon>
        <taxon>Pezizomycotina</taxon>
        <taxon>Dothideomycetes</taxon>
        <taxon>Dothideomycetes incertae sedis</taxon>
        <taxon>Botryosphaeriales</taxon>
        <taxon>Phyllostictaceae</taxon>
        <taxon>Phyllosticta</taxon>
    </lineage>
</organism>
<evidence type="ECO:0000313" key="9">
    <source>
        <dbReference type="Proteomes" id="UP001492380"/>
    </source>
</evidence>
<name>A0ABR1YVZ6_9PEZI</name>
<feature type="compositionally biased region" description="Basic and acidic residues" evidence="5">
    <location>
        <begin position="128"/>
        <end position="143"/>
    </location>
</feature>
<sequence length="642" mass="70889">MYLGLAARDQSQSQSHSTTARIQTPSQSQSCPLTFPVQTSTPRQSHHHVFPTRLYRFILYKAAPALLFLCSSPSPRCQPTKLSPHAALANFSRVMSSLDVAPRNDSTNLPPKMEKANSQESGSSSGVQRKEAVGGPLDPEKRQATVTEDDPEVYAKLGFCYKNWYKWYILSVIFVIQCSMNFNASIYANAVDGLSEEFGLSAQGARCGQMIFLVAYAFGCELWAPWSEEFGRKPILQLSLFLVNIWQIPCALAKNFGTIMVCRFLGGLSSAGGSVTLGMVADMWEADDQQFAVAYVVFSSVGGSVIGPVVGGFVQKNLHWSWVFWLSLIFGGVTQILHLFTVKETESRVLMRKIAAERRKNGDENAWTKGELEKAAIKASGTYNIGGMPIKEIITIWIRPFKMFLTEPIVLFLSLLSGFSDALIFTFLESYSPVFKQWGFTTVTIGLAFIPLLIGYLIAYFSFMPFFVIQRRKLRAGTLKPEYRLYWLLYTGPLLTIGLFGFAWTSTGPPIHWIAPLIFSTLVGIANYAIYMATIDYMVAAYGPYSASATGGNGFARDFLAGIAALYATPLYSNIGTGPKKLAYASTILGCLAILVTIPIYVFYWYGPIIRAKSPFAQEIGQEKASHQVQRNTSVSGSHAEA</sequence>
<keyword evidence="3 6" id="KW-1133">Transmembrane helix</keyword>
<feature type="transmembrane region" description="Helical" evidence="6">
    <location>
        <begin position="409"/>
        <end position="428"/>
    </location>
</feature>
<dbReference type="Gene3D" id="1.20.1250.20">
    <property type="entry name" value="MFS general substrate transporter like domains"/>
    <property type="match status" value="1"/>
</dbReference>
<feature type="transmembrane region" description="Helical" evidence="6">
    <location>
        <begin position="511"/>
        <end position="533"/>
    </location>
</feature>
<dbReference type="PANTHER" id="PTHR23502:SF3">
    <property type="entry name" value="MAJOR FACILITATOR SUPERFAMILY (MFS) PROFILE DOMAIN-CONTAINING PROTEIN-RELATED"/>
    <property type="match status" value="1"/>
</dbReference>
<feature type="transmembrane region" description="Helical" evidence="6">
    <location>
        <begin position="485"/>
        <end position="505"/>
    </location>
</feature>
<evidence type="ECO:0000256" key="6">
    <source>
        <dbReference type="SAM" id="Phobius"/>
    </source>
</evidence>
<proteinExistence type="predicted"/>
<evidence type="ECO:0000256" key="4">
    <source>
        <dbReference type="ARBA" id="ARBA00023136"/>
    </source>
</evidence>
<evidence type="ECO:0000313" key="8">
    <source>
        <dbReference type="EMBL" id="KAK8240374.1"/>
    </source>
</evidence>
<feature type="transmembrane region" description="Helical" evidence="6">
    <location>
        <begin position="554"/>
        <end position="572"/>
    </location>
</feature>
<feature type="transmembrane region" description="Helical" evidence="6">
    <location>
        <begin position="263"/>
        <end position="281"/>
    </location>
</feature>
<reference evidence="8 9" key="1">
    <citation type="submission" date="2024-04" db="EMBL/GenBank/DDBJ databases">
        <title>Phyllosticta paracitricarpa is synonymous to the EU quarantine fungus P. citricarpa based on phylogenomic analyses.</title>
        <authorList>
            <consortium name="Lawrence Berkeley National Laboratory"/>
            <person name="Van Ingen-Buijs V.A."/>
            <person name="Van Westerhoven A.C."/>
            <person name="Haridas S."/>
            <person name="Skiadas P."/>
            <person name="Martin F."/>
            <person name="Groenewald J.Z."/>
            <person name="Crous P.W."/>
            <person name="Seidl M.F."/>
        </authorList>
    </citation>
    <scope>NUCLEOTIDE SEQUENCE [LARGE SCALE GENOMIC DNA]</scope>
    <source>
        <strain evidence="8 9">CBS 123374</strain>
    </source>
</reference>
<feature type="compositionally biased region" description="Polar residues" evidence="5">
    <location>
        <begin position="118"/>
        <end position="127"/>
    </location>
</feature>
<dbReference type="Proteomes" id="UP001492380">
    <property type="component" value="Unassembled WGS sequence"/>
</dbReference>
<comment type="caution">
    <text evidence="8">The sequence shown here is derived from an EMBL/GenBank/DDBJ whole genome shotgun (WGS) entry which is preliminary data.</text>
</comment>
<dbReference type="InterPro" id="IPR011701">
    <property type="entry name" value="MFS"/>
</dbReference>
<feature type="transmembrane region" description="Helical" evidence="6">
    <location>
        <begin position="584"/>
        <end position="606"/>
    </location>
</feature>
<keyword evidence="4 6" id="KW-0472">Membrane</keyword>
<feature type="transmembrane region" description="Helical" evidence="6">
    <location>
        <begin position="167"/>
        <end position="188"/>
    </location>
</feature>
<evidence type="ECO:0000256" key="1">
    <source>
        <dbReference type="ARBA" id="ARBA00004141"/>
    </source>
</evidence>
<gene>
    <name evidence="8" type="ORF">HDK90DRAFT_182059</name>
</gene>
<feature type="transmembrane region" description="Helical" evidence="6">
    <location>
        <begin position="320"/>
        <end position="342"/>
    </location>
</feature>
<feature type="compositionally biased region" description="Polar residues" evidence="5">
    <location>
        <begin position="9"/>
        <end position="43"/>
    </location>
</feature>
<dbReference type="InterPro" id="IPR036259">
    <property type="entry name" value="MFS_trans_sf"/>
</dbReference>
<dbReference type="SUPFAM" id="SSF103473">
    <property type="entry name" value="MFS general substrate transporter"/>
    <property type="match status" value="1"/>
</dbReference>
<evidence type="ECO:0000256" key="5">
    <source>
        <dbReference type="SAM" id="MobiDB-lite"/>
    </source>
</evidence>
<evidence type="ECO:0000259" key="7">
    <source>
        <dbReference type="PROSITE" id="PS50850"/>
    </source>
</evidence>
<keyword evidence="9" id="KW-1185">Reference proteome</keyword>
<dbReference type="PROSITE" id="PS50850">
    <property type="entry name" value="MFS"/>
    <property type="match status" value="1"/>
</dbReference>
<feature type="region of interest" description="Disordered" evidence="5">
    <location>
        <begin position="1"/>
        <end position="44"/>
    </location>
</feature>
<feature type="transmembrane region" description="Helical" evidence="6">
    <location>
        <begin position="440"/>
        <end position="464"/>
    </location>
</feature>
<protein>
    <submittedName>
        <fullName evidence="8">Multidrug transporter</fullName>
    </submittedName>
</protein>
<feature type="domain" description="Major facilitator superfamily (MFS) profile" evidence="7">
    <location>
        <begin position="169"/>
        <end position="611"/>
    </location>
</feature>
<dbReference type="Pfam" id="PF07690">
    <property type="entry name" value="MFS_1"/>
    <property type="match status" value="1"/>
</dbReference>
<evidence type="ECO:0000256" key="3">
    <source>
        <dbReference type="ARBA" id="ARBA00022989"/>
    </source>
</evidence>
<feature type="transmembrane region" description="Helical" evidence="6">
    <location>
        <begin position="293"/>
        <end position="314"/>
    </location>
</feature>
<feature type="region of interest" description="Disordered" evidence="5">
    <location>
        <begin position="102"/>
        <end position="145"/>
    </location>
</feature>
<keyword evidence="2 6" id="KW-0812">Transmembrane</keyword>
<evidence type="ECO:0000256" key="2">
    <source>
        <dbReference type="ARBA" id="ARBA00022692"/>
    </source>
</evidence>